<protein>
    <recommendedName>
        <fullName evidence="1">DUF6894 domain-containing protein</fullName>
    </recommendedName>
</protein>
<name>A0ABT9Q2B1_9HYPH</name>
<keyword evidence="3" id="KW-1185">Reference proteome</keyword>
<accession>A0ABT9Q2B1</accession>
<evidence type="ECO:0000313" key="3">
    <source>
        <dbReference type="Proteomes" id="UP001241472"/>
    </source>
</evidence>
<comment type="caution">
    <text evidence="2">The sequence shown here is derived from an EMBL/GenBank/DDBJ whole genome shotgun (WGS) entry which is preliminary data.</text>
</comment>
<dbReference type="RefSeq" id="WP_306840004.1">
    <property type="nucleotide sequence ID" value="NZ_JAUSRF010000028.1"/>
</dbReference>
<reference evidence="2 3" key="1">
    <citation type="submission" date="2023-07" db="EMBL/GenBank/DDBJ databases">
        <title>Sorghum-associated microbial communities from plants grown in Nebraska, USA.</title>
        <authorList>
            <person name="Schachtman D."/>
        </authorList>
    </citation>
    <scope>NUCLEOTIDE SEQUENCE [LARGE SCALE GENOMIC DNA]</scope>
    <source>
        <strain evidence="2 3">DS1307</strain>
    </source>
</reference>
<dbReference type="EMBL" id="JAUSRF010000028">
    <property type="protein sequence ID" value="MDP9840501.1"/>
    <property type="molecule type" value="Genomic_DNA"/>
</dbReference>
<gene>
    <name evidence="2" type="ORF">J2T09_005288</name>
</gene>
<dbReference type="InterPro" id="IPR054189">
    <property type="entry name" value="DUF6894"/>
</dbReference>
<feature type="domain" description="DUF6894" evidence="1">
    <location>
        <begin position="3"/>
        <end position="71"/>
    </location>
</feature>
<dbReference type="Pfam" id="PF21834">
    <property type="entry name" value="DUF6894"/>
    <property type="match status" value="1"/>
</dbReference>
<proteinExistence type="predicted"/>
<evidence type="ECO:0000259" key="1">
    <source>
        <dbReference type="Pfam" id="PF21834"/>
    </source>
</evidence>
<evidence type="ECO:0000313" key="2">
    <source>
        <dbReference type="EMBL" id="MDP9840501.1"/>
    </source>
</evidence>
<organism evidence="2 3">
    <name type="scientific">Neorhizobium huautlense</name>
    <dbReference type="NCBI Taxonomy" id="67774"/>
    <lineage>
        <taxon>Bacteria</taxon>
        <taxon>Pseudomonadati</taxon>
        <taxon>Pseudomonadota</taxon>
        <taxon>Alphaproteobacteria</taxon>
        <taxon>Hyphomicrobiales</taxon>
        <taxon>Rhizobiaceae</taxon>
        <taxon>Rhizobium/Agrobacterium group</taxon>
        <taxon>Neorhizobium</taxon>
    </lineage>
</organism>
<dbReference type="Proteomes" id="UP001241472">
    <property type="component" value="Unassembled WGS sequence"/>
</dbReference>
<sequence length="81" mass="9287">MSRYYFHLRRDDQIVSDVEGDEFSDSEAARVSATNAVRELVAARIKTGQIFSDEYMDVSDEEGNVLFSISFHDVVQDHLKK</sequence>